<evidence type="ECO:0000313" key="12">
    <source>
        <dbReference type="EMBL" id="KAL0164366.1"/>
    </source>
</evidence>
<evidence type="ECO:0000256" key="5">
    <source>
        <dbReference type="ARBA" id="ARBA00022737"/>
    </source>
</evidence>
<keyword evidence="3 10" id="KW-0812">Transmembrane</keyword>
<feature type="disulfide bond" evidence="9">
    <location>
        <begin position="41"/>
        <end position="50"/>
    </location>
</feature>
<dbReference type="Pfam" id="PF07657">
    <property type="entry name" value="MNNL"/>
    <property type="match status" value="1"/>
</dbReference>
<evidence type="ECO:0000256" key="10">
    <source>
        <dbReference type="RuleBase" id="RU280815"/>
    </source>
</evidence>
<keyword evidence="13" id="KW-1185">Reference proteome</keyword>
<evidence type="ECO:0000259" key="11">
    <source>
        <dbReference type="PROSITE" id="PS51051"/>
    </source>
</evidence>
<dbReference type="Pfam" id="PF01414">
    <property type="entry name" value="DSL"/>
    <property type="match status" value="1"/>
</dbReference>
<keyword evidence="7 9" id="KW-1015">Disulfide bond</keyword>
<evidence type="ECO:0000256" key="7">
    <source>
        <dbReference type="ARBA" id="ARBA00023157"/>
    </source>
</evidence>
<keyword evidence="6 10" id="KW-1133">Transmembrane helix</keyword>
<dbReference type="AlphaFoldDB" id="A0ABD0NSZ5"/>
<dbReference type="GO" id="GO:0016020">
    <property type="term" value="C:membrane"/>
    <property type="evidence" value="ECO:0007669"/>
    <property type="project" value="UniProtKB-SubCell"/>
</dbReference>
<feature type="non-terminal residue" evidence="12">
    <location>
        <position position="1"/>
    </location>
</feature>
<reference evidence="12 13" key="1">
    <citation type="submission" date="2024-05" db="EMBL/GenBank/DDBJ databases">
        <title>Genome sequencing and assembly of Indian major carp, Cirrhinus mrigala (Hamilton, 1822).</title>
        <authorList>
            <person name="Mohindra V."/>
            <person name="Chowdhury L.M."/>
            <person name="Lal K."/>
            <person name="Jena J.K."/>
        </authorList>
    </citation>
    <scope>NUCLEOTIDE SEQUENCE [LARGE SCALE GENOMIC DNA]</scope>
    <source>
        <strain evidence="12">CM1030</strain>
        <tissue evidence="12">Blood</tissue>
    </source>
</reference>
<accession>A0ABD0NSZ5</accession>
<evidence type="ECO:0000256" key="3">
    <source>
        <dbReference type="ARBA" id="ARBA00022692"/>
    </source>
</evidence>
<evidence type="ECO:0000256" key="6">
    <source>
        <dbReference type="ARBA" id="ARBA00022989"/>
    </source>
</evidence>
<dbReference type="Proteomes" id="UP001529510">
    <property type="component" value="Unassembled WGS sequence"/>
</dbReference>
<protein>
    <recommendedName>
        <fullName evidence="10">Delta-like protein</fullName>
    </recommendedName>
</protein>
<keyword evidence="8" id="KW-0325">Glycoprotein</keyword>
<feature type="domain" description="DSL" evidence="11">
    <location>
        <begin position="39"/>
        <end position="83"/>
    </location>
</feature>
<comment type="subcellular location">
    <subcellularLocation>
        <location evidence="10">Membrane</location>
        <topology evidence="10">Single-pass type I membrane protein</topology>
    </subcellularLocation>
</comment>
<keyword evidence="2 10" id="KW-0245">EGF-like domain</keyword>
<dbReference type="SMART" id="SM00051">
    <property type="entry name" value="DSL"/>
    <property type="match status" value="1"/>
</dbReference>
<evidence type="ECO:0000256" key="8">
    <source>
        <dbReference type="ARBA" id="ARBA00023180"/>
    </source>
</evidence>
<keyword evidence="1 10" id="KW-0217">Developmental protein</keyword>
<dbReference type="FunFam" id="2.10.25.140:FF:000001">
    <property type="entry name" value="Delta-like protein"/>
    <property type="match status" value="1"/>
</dbReference>
<evidence type="ECO:0000256" key="2">
    <source>
        <dbReference type="ARBA" id="ARBA00022536"/>
    </source>
</evidence>
<feature type="disulfide bond" evidence="9">
    <location>
        <begin position="74"/>
        <end position="83"/>
    </location>
</feature>
<dbReference type="InterPro" id="IPR011651">
    <property type="entry name" value="Notch_ligand_N"/>
</dbReference>
<keyword evidence="4 10" id="KW-0732">Signal</keyword>
<evidence type="ECO:0000256" key="4">
    <source>
        <dbReference type="ARBA" id="ARBA00022729"/>
    </source>
</evidence>
<dbReference type="InterPro" id="IPR001774">
    <property type="entry name" value="DSL"/>
</dbReference>
<keyword evidence="5 10" id="KW-0677">Repeat</keyword>
<feature type="non-terminal residue" evidence="12">
    <location>
        <position position="85"/>
    </location>
</feature>
<dbReference type="PROSITE" id="PS51051">
    <property type="entry name" value="DSL"/>
    <property type="match status" value="1"/>
</dbReference>
<feature type="disulfide bond" evidence="9">
    <location>
        <begin position="54"/>
        <end position="66"/>
    </location>
</feature>
<keyword evidence="10" id="KW-0472">Membrane</keyword>
<sequence length="85" mass="9945">GEENLIERHSHASMVNPGDQWQSIRHPGITAHIEYRIRVRCDENYYGSKCNKQCRPRDDYFGHYRCDPSGNIVCLDGWMGEDCRT</sequence>
<evidence type="ECO:0000256" key="9">
    <source>
        <dbReference type="PROSITE-ProRule" id="PRU00377"/>
    </source>
</evidence>
<gene>
    <name evidence="12" type="ORF">M9458_040119</name>
</gene>
<dbReference type="EMBL" id="JAMKFB020000020">
    <property type="protein sequence ID" value="KAL0164366.1"/>
    <property type="molecule type" value="Genomic_DNA"/>
</dbReference>
<organism evidence="12 13">
    <name type="scientific">Cirrhinus mrigala</name>
    <name type="common">Mrigala</name>
    <dbReference type="NCBI Taxonomy" id="683832"/>
    <lineage>
        <taxon>Eukaryota</taxon>
        <taxon>Metazoa</taxon>
        <taxon>Chordata</taxon>
        <taxon>Craniata</taxon>
        <taxon>Vertebrata</taxon>
        <taxon>Euteleostomi</taxon>
        <taxon>Actinopterygii</taxon>
        <taxon>Neopterygii</taxon>
        <taxon>Teleostei</taxon>
        <taxon>Ostariophysi</taxon>
        <taxon>Cypriniformes</taxon>
        <taxon>Cyprinidae</taxon>
        <taxon>Labeoninae</taxon>
        <taxon>Labeonini</taxon>
        <taxon>Cirrhinus</taxon>
    </lineage>
</organism>
<comment type="caution">
    <text evidence="12">The sequence shown here is derived from an EMBL/GenBank/DDBJ whole genome shotgun (WGS) entry which is preliminary data.</text>
</comment>
<dbReference type="Gene3D" id="2.10.25.140">
    <property type="match status" value="1"/>
</dbReference>
<proteinExistence type="predicted"/>
<evidence type="ECO:0000313" key="13">
    <source>
        <dbReference type="Proteomes" id="UP001529510"/>
    </source>
</evidence>
<name>A0ABD0NSZ5_CIRMR</name>
<comment type="function">
    <text evidence="10">Putative Notch ligand involved in the mediation of Notch signaling.</text>
</comment>
<dbReference type="Gene3D" id="2.60.40.3510">
    <property type="match status" value="1"/>
</dbReference>
<evidence type="ECO:0000256" key="1">
    <source>
        <dbReference type="ARBA" id="ARBA00022473"/>
    </source>
</evidence>